<dbReference type="InterPro" id="IPR034660">
    <property type="entry name" value="DinB/YfiT-like"/>
</dbReference>
<dbReference type="Gene3D" id="1.20.120.450">
    <property type="entry name" value="dinb family like domain"/>
    <property type="match status" value="1"/>
</dbReference>
<proteinExistence type="predicted"/>
<name>Q1IR28_KORVE</name>
<reference evidence="2 3" key="1">
    <citation type="journal article" date="2009" name="Appl. Environ. Microbiol.">
        <title>Three genomes from the phylum Acidobacteria provide insight into the lifestyles of these microorganisms in soils.</title>
        <authorList>
            <person name="Ward N.L."/>
            <person name="Challacombe J.F."/>
            <person name="Janssen P.H."/>
            <person name="Henrissat B."/>
            <person name="Coutinho P.M."/>
            <person name="Wu M."/>
            <person name="Xie G."/>
            <person name="Haft D.H."/>
            <person name="Sait M."/>
            <person name="Badger J."/>
            <person name="Barabote R.D."/>
            <person name="Bradley B."/>
            <person name="Brettin T.S."/>
            <person name="Brinkac L.M."/>
            <person name="Bruce D."/>
            <person name="Creasy T."/>
            <person name="Daugherty S.C."/>
            <person name="Davidsen T.M."/>
            <person name="DeBoy R.T."/>
            <person name="Detter J.C."/>
            <person name="Dodson R.J."/>
            <person name="Durkin A.S."/>
            <person name="Ganapathy A."/>
            <person name="Gwinn-Giglio M."/>
            <person name="Han C.S."/>
            <person name="Khouri H."/>
            <person name="Kiss H."/>
            <person name="Kothari S.P."/>
            <person name="Madupu R."/>
            <person name="Nelson K.E."/>
            <person name="Nelson W.C."/>
            <person name="Paulsen I."/>
            <person name="Penn K."/>
            <person name="Ren Q."/>
            <person name="Rosovitz M.J."/>
            <person name="Selengut J.D."/>
            <person name="Shrivastava S."/>
            <person name="Sullivan S.A."/>
            <person name="Tapia R."/>
            <person name="Thompson L.S."/>
            <person name="Watkins K.L."/>
            <person name="Yang Q."/>
            <person name="Yu C."/>
            <person name="Zafar N."/>
            <person name="Zhou L."/>
            <person name="Kuske C.R."/>
        </authorList>
    </citation>
    <scope>NUCLEOTIDE SEQUENCE [LARGE SCALE GENOMIC DNA]</scope>
    <source>
        <strain evidence="2 3">Ellin345</strain>
    </source>
</reference>
<gene>
    <name evidence="2" type="ordered locus">Acid345_1671</name>
</gene>
<keyword evidence="3" id="KW-1185">Reference proteome</keyword>
<evidence type="ECO:0000313" key="2">
    <source>
        <dbReference type="EMBL" id="ABF40672.1"/>
    </source>
</evidence>
<organism evidence="2 3">
    <name type="scientific">Koribacter versatilis (strain Ellin345)</name>
    <dbReference type="NCBI Taxonomy" id="204669"/>
    <lineage>
        <taxon>Bacteria</taxon>
        <taxon>Pseudomonadati</taxon>
        <taxon>Acidobacteriota</taxon>
        <taxon>Terriglobia</taxon>
        <taxon>Terriglobales</taxon>
        <taxon>Candidatus Korobacteraceae</taxon>
        <taxon>Candidatus Korobacter</taxon>
    </lineage>
</organism>
<dbReference type="KEGG" id="aba:Acid345_1671"/>
<dbReference type="STRING" id="204669.Acid345_1671"/>
<feature type="domain" description="DinB-like" evidence="1">
    <location>
        <begin position="27"/>
        <end position="157"/>
    </location>
</feature>
<dbReference type="Pfam" id="PF12867">
    <property type="entry name" value="DinB_2"/>
    <property type="match status" value="1"/>
</dbReference>
<dbReference type="Proteomes" id="UP000002432">
    <property type="component" value="Chromosome"/>
</dbReference>
<dbReference type="EnsemblBacteria" id="ABF40672">
    <property type="protein sequence ID" value="ABF40672"/>
    <property type="gene ID" value="Acid345_1671"/>
</dbReference>
<dbReference type="OrthoDB" id="116753at2"/>
<evidence type="ECO:0000313" key="3">
    <source>
        <dbReference type="Proteomes" id="UP000002432"/>
    </source>
</evidence>
<dbReference type="SUPFAM" id="SSF109854">
    <property type="entry name" value="DinB/YfiT-like putative metalloenzymes"/>
    <property type="match status" value="1"/>
</dbReference>
<protein>
    <recommendedName>
        <fullName evidence="1">DinB-like domain-containing protein</fullName>
    </recommendedName>
</protein>
<sequence length="166" mass="18094">MNAQVSEPWLRGTLTDVAAVQRAVLHALELAGEDLHRWCDSLTDEEVNRAHGKIASVAFQLRHIVGSIDRLLTYAEEKQLSAEQLEYLKAEDQQGGNTATLMAMLDRSLAEAAGRIRAFSPTELESPRVVGKKQLPATLGGLLVHVADHTQRHVGQAIVTAKLARG</sequence>
<dbReference type="HOGENOM" id="CLU_1561020_0_0_0"/>
<dbReference type="AlphaFoldDB" id="Q1IR28"/>
<dbReference type="InterPro" id="IPR024775">
    <property type="entry name" value="DinB-like"/>
</dbReference>
<dbReference type="eggNOG" id="COG2318">
    <property type="taxonomic scope" value="Bacteria"/>
</dbReference>
<accession>Q1IR28</accession>
<evidence type="ECO:0000259" key="1">
    <source>
        <dbReference type="Pfam" id="PF12867"/>
    </source>
</evidence>
<dbReference type="RefSeq" id="WP_011522474.1">
    <property type="nucleotide sequence ID" value="NC_008009.1"/>
</dbReference>
<dbReference type="EMBL" id="CP000360">
    <property type="protein sequence ID" value="ABF40672.1"/>
    <property type="molecule type" value="Genomic_DNA"/>
</dbReference>